<dbReference type="GO" id="GO:0005634">
    <property type="term" value="C:nucleus"/>
    <property type="evidence" value="ECO:0007669"/>
    <property type="project" value="UniProtKB-SubCell"/>
</dbReference>
<reference evidence="8" key="1">
    <citation type="journal article" date="2013" name="Genome Biol. Evol.">
        <title>Punctuated emergences of genetic and phenotypic innovations in eumetazoan, bilaterian, euteleostome, and hominidae ancestors.</title>
        <authorList>
            <person name="Wenger Y."/>
            <person name="Galliot B."/>
        </authorList>
    </citation>
    <scope>NUCLEOTIDE SEQUENCE</scope>
    <source>
        <tissue evidence="8">Whole animals</tissue>
    </source>
</reference>
<feature type="region of interest" description="Disordered" evidence="6">
    <location>
        <begin position="326"/>
        <end position="345"/>
    </location>
</feature>
<dbReference type="InterPro" id="IPR051579">
    <property type="entry name" value="DDR_Transcriptional_Reg"/>
</dbReference>
<accession>T2MDB6</accession>
<evidence type="ECO:0000259" key="7">
    <source>
        <dbReference type="PROSITE" id="PS50172"/>
    </source>
</evidence>
<gene>
    <name evidence="8" type="primary">MDC1</name>
</gene>
<dbReference type="InterPro" id="IPR001357">
    <property type="entry name" value="BRCT_dom"/>
</dbReference>
<dbReference type="Pfam" id="PF16770">
    <property type="entry name" value="RTT107_BRCT_5"/>
    <property type="match status" value="1"/>
</dbReference>
<keyword evidence="4" id="KW-0234">DNA repair</keyword>
<feature type="domain" description="BRCT" evidence="7">
    <location>
        <begin position="599"/>
        <end position="677"/>
    </location>
</feature>
<evidence type="ECO:0000256" key="3">
    <source>
        <dbReference type="ARBA" id="ARBA00022763"/>
    </source>
</evidence>
<evidence type="ECO:0000256" key="2">
    <source>
        <dbReference type="ARBA" id="ARBA00022553"/>
    </source>
</evidence>
<dbReference type="Gene3D" id="3.40.50.10190">
    <property type="entry name" value="BRCT domain"/>
    <property type="match status" value="2"/>
</dbReference>
<dbReference type="AlphaFoldDB" id="T2MDB6"/>
<dbReference type="Pfam" id="PF16589">
    <property type="entry name" value="BRCT_2"/>
    <property type="match status" value="1"/>
</dbReference>
<organism evidence="8">
    <name type="scientific">Hydra vulgaris</name>
    <name type="common">Hydra</name>
    <name type="synonym">Hydra attenuata</name>
    <dbReference type="NCBI Taxonomy" id="6087"/>
    <lineage>
        <taxon>Eukaryota</taxon>
        <taxon>Metazoa</taxon>
        <taxon>Cnidaria</taxon>
        <taxon>Hydrozoa</taxon>
        <taxon>Hydroidolina</taxon>
        <taxon>Anthoathecata</taxon>
        <taxon>Aplanulata</taxon>
        <taxon>Hydridae</taxon>
        <taxon>Hydra</taxon>
    </lineage>
</organism>
<evidence type="ECO:0000256" key="1">
    <source>
        <dbReference type="ARBA" id="ARBA00004123"/>
    </source>
</evidence>
<sequence>MAADFSFTQAERAKFKGYHQKWNHGRIPLYIALIIEILSPAKLLSLSFQSNEVDSVASSGFIEQTKKQLSRLQKKEFNDLPTVKRLLSKVTNSNGKYSFQDVELHDFTNALTLVKNSKSMIVVLITKSIEEHLEAQNTVPDMYGMLILNTGGWYQNNTNNSFADDNIKKLYDFYNMQLRYTGFTGNVNNMLNAWHSLVDYTVKYLASYTGLKKVLTSPCHKEDLNNFINNSLPGSSLIAQDLIKLPAFSNQNEFQEHSVESNTLDDMDMLATQAYCMTENFHDSQYANIETQTPSSASASMEPNISSATQDFCMISQKYMDHVEVDNDENKGNEDNAANNGEDNSVASNELCNFANIEEGKSVSNNRYGDANKVLSDSTANKEDSDNIANKGDSDKEDSNKAAYEKDCISVKTNENDNSVAKDLKHKKYVHNPKKIQTRKSLKSYFTDINLEMKICLEEVDDNKPKNRRGKKSIYSSKRNVEKEQHLICEEKKIIKKEPNESPRESCFTDVIDLGKNQNLKLLKQKETIEFSPQDIKPIIKRKLIENDPEKFVVCKRKTIDKSKSENSVIAKNLSSNKENSFNNLSSKNVSKRRLSSSKPKVVFTGVTDKNIEKIVKELGGELVDNVGSATHLVTDKVRRTVKFLCAVARGIPIVSLEWLKAGKTASMFVPHHHHLLKDNDAERQYNFDLVESLETAAHTHLFENVQIYVTRNVKPEPKAIKEMIEFSGGKFLHKAPTKYMENTYIVSCIEDHKEILKFEKLNYRILSNEFILTGILLQKFSPDQYYLT</sequence>
<feature type="non-terminal residue" evidence="8">
    <location>
        <position position="1"/>
    </location>
</feature>
<dbReference type="PANTHER" id="PTHR23196">
    <property type="entry name" value="PAX TRANSCRIPTION ACTIVATION DOMAIN INTERACTING PROTEIN"/>
    <property type="match status" value="1"/>
</dbReference>
<keyword evidence="5" id="KW-0539">Nucleus</keyword>
<keyword evidence="3" id="KW-0227">DNA damage</keyword>
<evidence type="ECO:0000256" key="4">
    <source>
        <dbReference type="ARBA" id="ARBA00023204"/>
    </source>
</evidence>
<dbReference type="EMBL" id="HAAD01003824">
    <property type="protein sequence ID" value="CDG70056.1"/>
    <property type="molecule type" value="mRNA"/>
</dbReference>
<dbReference type="OrthoDB" id="5987870at2759"/>
<evidence type="ECO:0000256" key="6">
    <source>
        <dbReference type="SAM" id="MobiDB-lite"/>
    </source>
</evidence>
<proteinExistence type="evidence at transcript level"/>
<dbReference type="InterPro" id="IPR036420">
    <property type="entry name" value="BRCT_dom_sf"/>
</dbReference>
<feature type="compositionally biased region" description="Basic and acidic residues" evidence="6">
    <location>
        <begin position="392"/>
        <end position="402"/>
    </location>
</feature>
<dbReference type="SMART" id="SM00292">
    <property type="entry name" value="BRCT"/>
    <property type="match status" value="2"/>
</dbReference>
<feature type="domain" description="BRCT" evidence="7">
    <location>
        <begin position="698"/>
        <end position="789"/>
    </location>
</feature>
<dbReference type="GO" id="GO:0006281">
    <property type="term" value="P:DNA repair"/>
    <property type="evidence" value="ECO:0007669"/>
    <property type="project" value="UniProtKB-KW"/>
</dbReference>
<dbReference type="SUPFAM" id="SSF52113">
    <property type="entry name" value="BRCT domain"/>
    <property type="match status" value="2"/>
</dbReference>
<name>T2MDB6_HYDVU</name>
<dbReference type="CDD" id="cd17744">
    <property type="entry name" value="BRCT_MDC1_rpt1"/>
    <property type="match status" value="1"/>
</dbReference>
<evidence type="ECO:0000313" key="8">
    <source>
        <dbReference type="EMBL" id="CDG70056.1"/>
    </source>
</evidence>
<dbReference type="CDD" id="cd18432">
    <property type="entry name" value="BRCT_PAXIP1_rpt6_like"/>
    <property type="match status" value="1"/>
</dbReference>
<dbReference type="PROSITE" id="PS50172">
    <property type="entry name" value="BRCT"/>
    <property type="match status" value="2"/>
</dbReference>
<protein>
    <submittedName>
        <fullName evidence="8">Mediator of DNA damage checkpoint protein 1</fullName>
    </submittedName>
</protein>
<dbReference type="PANTHER" id="PTHR23196:SF34">
    <property type="entry name" value="MEDIATOR OF DNA DAMAGE CHECKPOINT PROTEIN 1"/>
    <property type="match status" value="1"/>
</dbReference>
<feature type="region of interest" description="Disordered" evidence="6">
    <location>
        <begin position="374"/>
        <end position="402"/>
    </location>
</feature>
<comment type="subcellular location">
    <subcellularLocation>
        <location evidence="1">Nucleus</location>
    </subcellularLocation>
</comment>
<feature type="compositionally biased region" description="Low complexity" evidence="6">
    <location>
        <begin position="335"/>
        <end position="344"/>
    </location>
</feature>
<evidence type="ECO:0000256" key="5">
    <source>
        <dbReference type="ARBA" id="ARBA00023242"/>
    </source>
</evidence>
<keyword evidence="2" id="KW-0597">Phosphoprotein</keyword>